<evidence type="ECO:0000313" key="2">
    <source>
        <dbReference type="EnsemblMetazoa" id="XP_031789021"/>
    </source>
</evidence>
<dbReference type="Pfam" id="PF25811">
    <property type="entry name" value="CAK-anch_MAT1"/>
    <property type="match status" value="1"/>
</dbReference>
<accession>A0A7M7QKX5</accession>
<dbReference type="KEGG" id="nvi:116417968"/>
<keyword evidence="3" id="KW-1185">Reference proteome</keyword>
<dbReference type="GeneID" id="116417968"/>
<dbReference type="InParanoid" id="A0A7M7QKX5"/>
<organism evidence="2 3">
    <name type="scientific">Nasonia vitripennis</name>
    <name type="common">Parasitic wasp</name>
    <dbReference type="NCBI Taxonomy" id="7425"/>
    <lineage>
        <taxon>Eukaryota</taxon>
        <taxon>Metazoa</taxon>
        <taxon>Ecdysozoa</taxon>
        <taxon>Arthropoda</taxon>
        <taxon>Hexapoda</taxon>
        <taxon>Insecta</taxon>
        <taxon>Pterygota</taxon>
        <taxon>Neoptera</taxon>
        <taxon>Endopterygota</taxon>
        <taxon>Hymenoptera</taxon>
        <taxon>Apocrita</taxon>
        <taxon>Proctotrupomorpha</taxon>
        <taxon>Chalcidoidea</taxon>
        <taxon>Pteromalidae</taxon>
        <taxon>Pteromalinae</taxon>
        <taxon>Nasonia</taxon>
    </lineage>
</organism>
<reference evidence="2" key="1">
    <citation type="submission" date="2021-01" db="UniProtKB">
        <authorList>
            <consortium name="EnsemblMetazoa"/>
        </authorList>
    </citation>
    <scope>IDENTIFICATION</scope>
</reference>
<dbReference type="OrthoDB" id="5963at2759"/>
<feature type="domain" description="MAT1 C-terminal CAK anchor" evidence="1">
    <location>
        <begin position="85"/>
        <end position="128"/>
    </location>
</feature>
<dbReference type="InterPro" id="IPR057657">
    <property type="entry name" value="MAT1_CAK-anch"/>
</dbReference>
<name>A0A7M7QKX5_NASVI</name>
<protein>
    <recommendedName>
        <fullName evidence="1">MAT1 C-terminal CAK anchor domain-containing protein</fullName>
    </recommendedName>
</protein>
<dbReference type="Proteomes" id="UP000002358">
    <property type="component" value="Unassembled WGS sequence"/>
</dbReference>
<dbReference type="EnsemblMetazoa" id="XM_031933161">
    <property type="protein sequence ID" value="XP_031789021"/>
    <property type="gene ID" value="LOC116417968"/>
</dbReference>
<dbReference type="AlphaFoldDB" id="A0A7M7QKX5"/>
<sequence length="144" mass="16022">MLVKSVKELLLFKKLSDRLIQDITLLIVEVLKILAPKATSFSTGIKFGQQNSSTGFVQLPKMDEGPTYQYVPITQEIEGPTQESTPPGLREVQTRGYIFNVRKETEVEKAGGFGANIACLRALQEAIWLVYHNPSKPSQEVPTT</sequence>
<evidence type="ECO:0000259" key="1">
    <source>
        <dbReference type="Pfam" id="PF25811"/>
    </source>
</evidence>
<evidence type="ECO:0000313" key="3">
    <source>
        <dbReference type="Proteomes" id="UP000002358"/>
    </source>
</evidence>
<proteinExistence type="predicted"/>
<dbReference type="RefSeq" id="XP_031789021.1">
    <property type="nucleotide sequence ID" value="XM_031933161.1"/>
</dbReference>